<evidence type="ECO:0000256" key="2">
    <source>
        <dbReference type="ARBA" id="ARBA00023235"/>
    </source>
</evidence>
<keyword evidence="7" id="KW-1185">Reference proteome</keyword>
<evidence type="ECO:0000313" key="7">
    <source>
        <dbReference type="Proteomes" id="UP000287352"/>
    </source>
</evidence>
<dbReference type="Pfam" id="PF00300">
    <property type="entry name" value="His_Phos_1"/>
    <property type="match status" value="1"/>
</dbReference>
<dbReference type="OrthoDB" id="9781415at2"/>
<feature type="active site" description="Proton donor/acceptor" evidence="3">
    <location>
        <position position="81"/>
    </location>
</feature>
<dbReference type="InterPro" id="IPR050275">
    <property type="entry name" value="PGM_Phosphatase"/>
</dbReference>
<feature type="binding site" evidence="4">
    <location>
        <begin position="7"/>
        <end position="14"/>
    </location>
    <ligand>
        <name>substrate</name>
    </ligand>
</feature>
<dbReference type="InterPro" id="IPR029033">
    <property type="entry name" value="His_PPase_superfam"/>
</dbReference>
<evidence type="ECO:0000256" key="3">
    <source>
        <dbReference type="PIRSR" id="PIRSR613078-1"/>
    </source>
</evidence>
<accession>A0A402A6J0</accession>
<proteinExistence type="predicted"/>
<dbReference type="InterPro" id="IPR013078">
    <property type="entry name" value="His_Pase_superF_clade-1"/>
</dbReference>
<keyword evidence="5" id="KW-0472">Membrane</keyword>
<dbReference type="PROSITE" id="PS00175">
    <property type="entry name" value="PG_MUTASE"/>
    <property type="match status" value="1"/>
</dbReference>
<evidence type="ECO:0000313" key="6">
    <source>
        <dbReference type="EMBL" id="GCE14752.1"/>
    </source>
</evidence>
<dbReference type="SUPFAM" id="SSF53254">
    <property type="entry name" value="Phosphoglycerate mutase-like"/>
    <property type="match status" value="1"/>
</dbReference>
<feature type="binding site" evidence="4">
    <location>
        <position position="57"/>
    </location>
    <ligand>
        <name>substrate</name>
    </ligand>
</feature>
<evidence type="ECO:0000256" key="5">
    <source>
        <dbReference type="SAM" id="Phobius"/>
    </source>
</evidence>
<dbReference type="EMBL" id="BIFR01000002">
    <property type="protein sequence ID" value="GCE14752.1"/>
    <property type="molecule type" value="Genomic_DNA"/>
</dbReference>
<feature type="active site" description="Tele-phosphohistidine intermediate" evidence="3">
    <location>
        <position position="8"/>
    </location>
</feature>
<dbReference type="AlphaFoldDB" id="A0A402A6J0"/>
<dbReference type="Proteomes" id="UP000287352">
    <property type="component" value="Unassembled WGS sequence"/>
</dbReference>
<dbReference type="CDD" id="cd07067">
    <property type="entry name" value="HP_PGM_like"/>
    <property type="match status" value="1"/>
</dbReference>
<organism evidence="6 7">
    <name type="scientific">Tengunoibacter tsumagoiensis</name>
    <dbReference type="NCBI Taxonomy" id="2014871"/>
    <lineage>
        <taxon>Bacteria</taxon>
        <taxon>Bacillati</taxon>
        <taxon>Chloroflexota</taxon>
        <taxon>Ktedonobacteria</taxon>
        <taxon>Ktedonobacterales</taxon>
        <taxon>Dictyobacteraceae</taxon>
        <taxon>Tengunoibacter</taxon>
    </lineage>
</organism>
<reference evidence="7" key="1">
    <citation type="submission" date="2018-12" db="EMBL/GenBank/DDBJ databases">
        <title>Tengunoibacter tsumagoiensis gen. nov., sp. nov., Dictyobacter kobayashii sp. nov., D. alpinus sp. nov., and D. joshuensis sp. nov. and description of Dictyobacteraceae fam. nov. within the order Ktedonobacterales isolated from Tengu-no-mugimeshi.</title>
        <authorList>
            <person name="Wang C.M."/>
            <person name="Zheng Y."/>
            <person name="Sakai Y."/>
            <person name="Toyoda A."/>
            <person name="Minakuchi Y."/>
            <person name="Abe K."/>
            <person name="Yokota A."/>
            <person name="Yabe S."/>
        </authorList>
    </citation>
    <scope>NUCLEOTIDE SEQUENCE [LARGE SCALE GENOMIC DNA]</scope>
    <source>
        <strain evidence="7">Uno3</strain>
    </source>
</reference>
<dbReference type="RefSeq" id="WP_126582291.1">
    <property type="nucleotide sequence ID" value="NZ_BIFR01000002.1"/>
</dbReference>
<keyword evidence="5" id="KW-1133">Transmembrane helix</keyword>
<dbReference type="GO" id="GO:0005737">
    <property type="term" value="C:cytoplasm"/>
    <property type="evidence" value="ECO:0007669"/>
    <property type="project" value="TreeGrafter"/>
</dbReference>
<dbReference type="PANTHER" id="PTHR48100:SF1">
    <property type="entry name" value="HISTIDINE PHOSPHATASE FAMILY PROTEIN-RELATED"/>
    <property type="match status" value="1"/>
</dbReference>
<feature type="transmembrane region" description="Helical" evidence="5">
    <location>
        <begin position="144"/>
        <end position="163"/>
    </location>
</feature>
<keyword evidence="2" id="KW-0413">Isomerase</keyword>
<dbReference type="SMART" id="SM00855">
    <property type="entry name" value="PGAM"/>
    <property type="match status" value="1"/>
</dbReference>
<protein>
    <submittedName>
        <fullName evidence="6">Alpha-ribazole phosphatase</fullName>
    </submittedName>
</protein>
<keyword evidence="5" id="KW-0812">Transmembrane</keyword>
<name>A0A402A6J0_9CHLR</name>
<comment type="caution">
    <text evidence="6">The sequence shown here is derived from an EMBL/GenBank/DDBJ whole genome shotgun (WGS) entry which is preliminary data.</text>
</comment>
<dbReference type="InterPro" id="IPR001345">
    <property type="entry name" value="PG/BPGM_mutase_AS"/>
</dbReference>
<sequence>MRLIIIRHGETIYNATERLTGQRDIPLTPLGEQQALTVGAYLANDQPDAIVSSDLQRARLTAAAIARYHELPVEVDPRLRELSLGRWEGSTFHDVQREEPEQYQLWREDPSTNAPMGGETLLQFRDRVVASLDEWYARYPEGTVIWVAHAGLIGVLICHILAIDLNRRGQFHHDNASLTELRILPPRYSLVRLNETAFLKENINIQLQYKELL</sequence>
<evidence type="ECO:0000256" key="4">
    <source>
        <dbReference type="PIRSR" id="PIRSR613078-2"/>
    </source>
</evidence>
<feature type="binding site" evidence="4">
    <location>
        <begin position="20"/>
        <end position="21"/>
    </location>
    <ligand>
        <name>substrate</name>
    </ligand>
</feature>
<gene>
    <name evidence="6" type="ORF">KTT_46110</name>
</gene>
<dbReference type="PANTHER" id="PTHR48100">
    <property type="entry name" value="BROAD-SPECIFICITY PHOSPHATASE YOR283W-RELATED"/>
    <property type="match status" value="1"/>
</dbReference>
<dbReference type="GO" id="GO:0016791">
    <property type="term" value="F:phosphatase activity"/>
    <property type="evidence" value="ECO:0007669"/>
    <property type="project" value="TreeGrafter"/>
</dbReference>
<dbReference type="Gene3D" id="3.40.50.1240">
    <property type="entry name" value="Phosphoglycerate mutase-like"/>
    <property type="match status" value="1"/>
</dbReference>
<evidence type="ECO:0000256" key="1">
    <source>
        <dbReference type="ARBA" id="ARBA00023152"/>
    </source>
</evidence>
<keyword evidence="1" id="KW-0324">Glycolysis</keyword>